<feature type="compositionally biased region" description="Polar residues" evidence="1">
    <location>
        <begin position="26"/>
        <end position="75"/>
    </location>
</feature>
<dbReference type="Gene3D" id="3.30.70.330">
    <property type="match status" value="1"/>
</dbReference>
<protein>
    <recommendedName>
        <fullName evidence="4">RRM domain-containing protein</fullName>
    </recommendedName>
</protein>
<proteinExistence type="predicted"/>
<dbReference type="InterPro" id="IPR012677">
    <property type="entry name" value="Nucleotide-bd_a/b_plait_sf"/>
</dbReference>
<feature type="region of interest" description="Disordered" evidence="1">
    <location>
        <begin position="162"/>
        <end position="232"/>
    </location>
</feature>
<reference evidence="2" key="1">
    <citation type="journal article" date="2020" name="Stud. Mycol.">
        <title>101 Dothideomycetes genomes: a test case for predicting lifestyles and emergence of pathogens.</title>
        <authorList>
            <person name="Haridas S."/>
            <person name="Albert R."/>
            <person name="Binder M."/>
            <person name="Bloem J."/>
            <person name="Labutti K."/>
            <person name="Salamov A."/>
            <person name="Andreopoulos B."/>
            <person name="Baker S."/>
            <person name="Barry K."/>
            <person name="Bills G."/>
            <person name="Bluhm B."/>
            <person name="Cannon C."/>
            <person name="Castanera R."/>
            <person name="Culley D."/>
            <person name="Daum C."/>
            <person name="Ezra D."/>
            <person name="Gonzalez J."/>
            <person name="Henrissat B."/>
            <person name="Kuo A."/>
            <person name="Liang C."/>
            <person name="Lipzen A."/>
            <person name="Lutzoni F."/>
            <person name="Magnuson J."/>
            <person name="Mondo S."/>
            <person name="Nolan M."/>
            <person name="Ohm R."/>
            <person name="Pangilinan J."/>
            <person name="Park H.-J."/>
            <person name="Ramirez L."/>
            <person name="Alfaro M."/>
            <person name="Sun H."/>
            <person name="Tritt A."/>
            <person name="Yoshinaga Y."/>
            <person name="Zwiers L.-H."/>
            <person name="Turgeon B."/>
            <person name="Goodwin S."/>
            <person name="Spatafora J."/>
            <person name="Crous P."/>
            <person name="Grigoriev I."/>
        </authorList>
    </citation>
    <scope>NUCLEOTIDE SEQUENCE</scope>
    <source>
        <strain evidence="2">CBS 115976</strain>
    </source>
</reference>
<dbReference type="GO" id="GO:0006397">
    <property type="term" value="P:mRNA processing"/>
    <property type="evidence" value="ECO:0007669"/>
    <property type="project" value="UniProtKB-KW"/>
</dbReference>
<sequence>MAEEDNFELDIYGDEGGQEEHGNNGAGQTEQSNTQAATNQNGSQNAAPTEATNNQPEEMDTTTNSASIEQTNPPQQGVKRKSTADDRVVDPNASHAVQIVDLHWWITEDHVRGWCVLADSESELKEITFNEHKVNGKSKGQVYVEFETQAAATAVKRQIDTLEIPNDPKKPIATFYHGGSNPYKTTPKDNSKRNHDSRPERTFSGNSTSGYSGSPTNSNFSSGSNSYRGNRGGGYNRGGGGMGGYNRGNFAGAGMAPINNMAAGNMGMPYGAPYNGGFNRGGMMGGMRGGGIPNRGRGGMGGPTPNMMGPMAGMNMTGMPMGGMGMPGGMMGAMGGGFQGQHFNPGFFQGGHQGHQGQANDGNQWGNPHGAKRPRPNE</sequence>
<keyword evidence="3" id="KW-1185">Reference proteome</keyword>
<organism evidence="2 3">
    <name type="scientific">Microthyrium microscopicum</name>
    <dbReference type="NCBI Taxonomy" id="703497"/>
    <lineage>
        <taxon>Eukaryota</taxon>
        <taxon>Fungi</taxon>
        <taxon>Dikarya</taxon>
        <taxon>Ascomycota</taxon>
        <taxon>Pezizomycotina</taxon>
        <taxon>Dothideomycetes</taxon>
        <taxon>Dothideomycetes incertae sedis</taxon>
        <taxon>Microthyriales</taxon>
        <taxon>Microthyriaceae</taxon>
        <taxon>Microthyrium</taxon>
    </lineage>
</organism>
<dbReference type="InterPro" id="IPR035979">
    <property type="entry name" value="RBD_domain_sf"/>
</dbReference>
<evidence type="ECO:0000313" key="3">
    <source>
        <dbReference type="Proteomes" id="UP000799302"/>
    </source>
</evidence>
<dbReference type="EMBL" id="MU004230">
    <property type="protein sequence ID" value="KAF2675537.1"/>
    <property type="molecule type" value="Genomic_DNA"/>
</dbReference>
<dbReference type="GO" id="GO:0003676">
    <property type="term" value="F:nucleic acid binding"/>
    <property type="evidence" value="ECO:0007669"/>
    <property type="project" value="InterPro"/>
</dbReference>
<dbReference type="PANTHER" id="PTHR23204">
    <property type="entry name" value="CLEAVAGE AND POLYADENYLATION SPECIFIC FACTOR"/>
    <property type="match status" value="1"/>
</dbReference>
<accession>A0A6A6UVV4</accession>
<dbReference type="SUPFAM" id="SSF54928">
    <property type="entry name" value="RNA-binding domain, RBD"/>
    <property type="match status" value="1"/>
</dbReference>
<dbReference type="OrthoDB" id="10065185at2759"/>
<feature type="compositionally biased region" description="Basic and acidic residues" evidence="1">
    <location>
        <begin position="186"/>
        <end position="201"/>
    </location>
</feature>
<dbReference type="AlphaFoldDB" id="A0A6A6UVV4"/>
<feature type="compositionally biased region" description="Low complexity" evidence="1">
    <location>
        <begin position="211"/>
        <end position="229"/>
    </location>
</feature>
<evidence type="ECO:0000313" key="2">
    <source>
        <dbReference type="EMBL" id="KAF2675537.1"/>
    </source>
</evidence>
<gene>
    <name evidence="2" type="ORF">BT63DRAFT_41102</name>
</gene>
<feature type="compositionally biased region" description="Low complexity" evidence="1">
    <location>
        <begin position="355"/>
        <end position="364"/>
    </location>
</feature>
<evidence type="ECO:0008006" key="4">
    <source>
        <dbReference type="Google" id="ProtNLM"/>
    </source>
</evidence>
<feature type="compositionally biased region" description="Acidic residues" evidence="1">
    <location>
        <begin position="1"/>
        <end position="17"/>
    </location>
</feature>
<dbReference type="GO" id="GO:0005634">
    <property type="term" value="C:nucleus"/>
    <property type="evidence" value="ECO:0007669"/>
    <property type="project" value="UniProtKB-SubCell"/>
</dbReference>
<name>A0A6A6UVV4_9PEZI</name>
<dbReference type="Proteomes" id="UP000799302">
    <property type="component" value="Unassembled WGS sequence"/>
</dbReference>
<feature type="region of interest" description="Disordered" evidence="1">
    <location>
        <begin position="1"/>
        <end position="89"/>
    </location>
</feature>
<feature type="region of interest" description="Disordered" evidence="1">
    <location>
        <begin position="342"/>
        <end position="378"/>
    </location>
</feature>
<evidence type="ECO:0000256" key="1">
    <source>
        <dbReference type="SAM" id="MobiDB-lite"/>
    </source>
</evidence>
<dbReference type="InterPro" id="IPR034772">
    <property type="entry name" value="CPSF6/7"/>
</dbReference>